<sequence length="421" mass="48254">MSSRRQDYISYSRYRNQLPLPPFPPKILNIPIPLNKYTETSYLSSLIQEEPVHMELDPELGMPLDLSIIPGVFEGIYDNLHGNVKDVKLDPKDIALLKEVSSTPQRNSAGVSFLRRTEYISSEGSKNTIKTKGLDTRSIKPQDSADDKLESPEKQIAEIEAMSIKPQDSADDKLESPEKQIAEIEAMFENVSKNLSSLTHPHKKDLTVVDSFPIFPDIDISDQQLLLMKFTTDPGQKTVSSEPSADNRLDLALFMPVSERGEEWLAYYLPEEDSYFQLKETLENQNSEENKTPFLYNHIRNYDTTMHINQTPFDEIVLVFRNDTILDSKKGAFYSPIYAKSTLKKRRSKFLNGITKGLNVSNIELKLRPLNEEEKREKKRHCSAIDPYNYPNNDENKVEKEEDIKTTNITNQSQEANIEIN</sequence>
<keyword evidence="2" id="KW-1185">Reference proteome</keyword>
<protein>
    <submittedName>
        <fullName evidence="1">Uncharacterized protein</fullName>
    </submittedName>
</protein>
<dbReference type="Proteomes" id="UP000768646">
    <property type="component" value="Unassembled WGS sequence"/>
</dbReference>
<gene>
    <name evidence="1" type="ORF">PORY_001568</name>
</gene>
<proteinExistence type="predicted"/>
<name>A0ACB7CD63_9ASCO</name>
<reference evidence="1 2" key="1">
    <citation type="journal article" date="2021" name="Commun. Biol.">
        <title>Genomic insights into the host specific adaptation of the Pneumocystis genus.</title>
        <authorList>
            <person name="Cisse O.H."/>
            <person name="Ma L."/>
            <person name="Dekker J.P."/>
            <person name="Khil P.P."/>
            <person name="Youn J.-H."/>
            <person name="Brenchley J.M."/>
            <person name="Blair R."/>
            <person name="Pahar B."/>
            <person name="Chabe M."/>
            <person name="Van Rompay K.K.A."/>
            <person name="Keesler R."/>
            <person name="Sukura A."/>
            <person name="Hirsch V."/>
            <person name="Kutty G."/>
            <person name="Liu Y."/>
            <person name="Peng L."/>
            <person name="Chen J."/>
            <person name="Song J."/>
            <person name="Weissenbacher-Lang C."/>
            <person name="Xu J."/>
            <person name="Upham N.S."/>
            <person name="Stajich J.E."/>
            <person name="Cuomo C.A."/>
            <person name="Cushion M.T."/>
            <person name="Kovacs J.A."/>
        </authorList>
    </citation>
    <scope>NUCLEOTIDE SEQUENCE [LARGE SCALE GENOMIC DNA]</scope>
    <source>
        <strain evidence="1 2">RABM</strain>
    </source>
</reference>
<dbReference type="EMBL" id="JABTEG010000005">
    <property type="protein sequence ID" value="KAG4304893.1"/>
    <property type="molecule type" value="Genomic_DNA"/>
</dbReference>
<evidence type="ECO:0000313" key="2">
    <source>
        <dbReference type="Proteomes" id="UP000768646"/>
    </source>
</evidence>
<organism evidence="1 2">
    <name type="scientific">Pneumocystis oryctolagi</name>
    <dbReference type="NCBI Taxonomy" id="42067"/>
    <lineage>
        <taxon>Eukaryota</taxon>
        <taxon>Fungi</taxon>
        <taxon>Dikarya</taxon>
        <taxon>Ascomycota</taxon>
        <taxon>Taphrinomycotina</taxon>
        <taxon>Pneumocystomycetes</taxon>
        <taxon>Pneumocystaceae</taxon>
        <taxon>Pneumocystis</taxon>
    </lineage>
</organism>
<evidence type="ECO:0000313" key="1">
    <source>
        <dbReference type="EMBL" id="KAG4304893.1"/>
    </source>
</evidence>
<accession>A0ACB7CD63</accession>
<comment type="caution">
    <text evidence="1">The sequence shown here is derived from an EMBL/GenBank/DDBJ whole genome shotgun (WGS) entry which is preliminary data.</text>
</comment>